<sequence>MNITVATAAAATLTGAVLGLAAPAVAAPSAGDAQSTISRLEADGNRVIVNNLSSTPLSQATVVAVNPGAAIRSTVQGDDSASQQVITGKVYYVDVR</sequence>
<evidence type="ECO:0000313" key="3">
    <source>
        <dbReference type="Proteomes" id="UP001172687"/>
    </source>
</evidence>
<evidence type="ECO:0000313" key="2">
    <source>
        <dbReference type="EMBL" id="MDN4521156.1"/>
    </source>
</evidence>
<keyword evidence="1" id="KW-0732">Signal</keyword>
<organism evidence="2 3">
    <name type="scientific">Mycolicibacterium austroafricanum</name>
    <name type="common">Mycobacterium austroafricanum</name>
    <dbReference type="NCBI Taxonomy" id="39687"/>
    <lineage>
        <taxon>Bacteria</taxon>
        <taxon>Bacillati</taxon>
        <taxon>Actinomycetota</taxon>
        <taxon>Actinomycetes</taxon>
        <taxon>Mycobacteriales</taxon>
        <taxon>Mycobacteriaceae</taxon>
        <taxon>Mycolicibacterium</taxon>
    </lineage>
</organism>
<gene>
    <name evidence="2" type="ORF">QYF68_25530</name>
</gene>
<name>A0ABT8HK66_MYCAO</name>
<feature type="signal peptide" evidence="1">
    <location>
        <begin position="1"/>
        <end position="26"/>
    </location>
</feature>
<dbReference type="RefSeq" id="WP_011778821.1">
    <property type="nucleotide sequence ID" value="NZ_CP070380.1"/>
</dbReference>
<protein>
    <submittedName>
        <fullName evidence="2">Uncharacterized protein</fullName>
    </submittedName>
</protein>
<feature type="chain" id="PRO_5045293500" evidence="1">
    <location>
        <begin position="27"/>
        <end position="96"/>
    </location>
</feature>
<reference evidence="2" key="1">
    <citation type="submission" date="2023-07" db="EMBL/GenBank/DDBJ databases">
        <title>Degradation of tert-butanol by M. austroafricanum TBA100.</title>
        <authorList>
            <person name="Helbich S."/>
            <person name="Vainshtein Y."/>
        </authorList>
    </citation>
    <scope>NUCLEOTIDE SEQUENCE</scope>
    <source>
        <strain evidence="2">TBA100</strain>
    </source>
</reference>
<keyword evidence="3" id="KW-1185">Reference proteome</keyword>
<accession>A0ABT8HK66</accession>
<dbReference type="Proteomes" id="UP001172687">
    <property type="component" value="Unassembled WGS sequence"/>
</dbReference>
<proteinExistence type="predicted"/>
<comment type="caution">
    <text evidence="2">The sequence shown here is derived from an EMBL/GenBank/DDBJ whole genome shotgun (WGS) entry which is preliminary data.</text>
</comment>
<dbReference type="EMBL" id="JAUHTC010000087">
    <property type="protein sequence ID" value="MDN4521156.1"/>
    <property type="molecule type" value="Genomic_DNA"/>
</dbReference>
<evidence type="ECO:0000256" key="1">
    <source>
        <dbReference type="SAM" id="SignalP"/>
    </source>
</evidence>